<organism evidence="7 8">
    <name type="scientific">Riccia sorocarpa</name>
    <dbReference type="NCBI Taxonomy" id="122646"/>
    <lineage>
        <taxon>Eukaryota</taxon>
        <taxon>Viridiplantae</taxon>
        <taxon>Streptophyta</taxon>
        <taxon>Embryophyta</taxon>
        <taxon>Marchantiophyta</taxon>
        <taxon>Marchantiopsida</taxon>
        <taxon>Marchantiidae</taxon>
        <taxon>Marchantiales</taxon>
        <taxon>Ricciaceae</taxon>
        <taxon>Riccia</taxon>
    </lineage>
</organism>
<evidence type="ECO:0000313" key="8">
    <source>
        <dbReference type="Proteomes" id="UP001633002"/>
    </source>
</evidence>
<protein>
    <recommendedName>
        <fullName evidence="6">Raptor N-terminal CASPase-like domain-containing protein</fullName>
    </recommendedName>
</protein>
<dbReference type="SUPFAM" id="SSF48371">
    <property type="entry name" value="ARM repeat"/>
    <property type="match status" value="1"/>
</dbReference>
<evidence type="ECO:0000256" key="4">
    <source>
        <dbReference type="PROSITE-ProRule" id="PRU00221"/>
    </source>
</evidence>
<dbReference type="PANTHER" id="PTHR12848">
    <property type="entry name" value="REGULATORY-ASSOCIATED PROTEIN OF MTOR"/>
    <property type="match status" value="1"/>
</dbReference>
<gene>
    <name evidence="7" type="ORF">R1sor_003910</name>
</gene>
<feature type="compositionally biased region" description="Low complexity" evidence="5">
    <location>
        <begin position="796"/>
        <end position="808"/>
    </location>
</feature>
<dbReference type="InterPro" id="IPR016024">
    <property type="entry name" value="ARM-type_fold"/>
</dbReference>
<comment type="caution">
    <text evidence="7">The sequence shown here is derived from an EMBL/GenBank/DDBJ whole genome shotgun (WGS) entry which is preliminary data.</text>
</comment>
<dbReference type="Pfam" id="PF14538">
    <property type="entry name" value="Raptor_N"/>
    <property type="match status" value="1"/>
</dbReference>
<keyword evidence="8" id="KW-1185">Reference proteome</keyword>
<dbReference type="InterPro" id="IPR011989">
    <property type="entry name" value="ARM-like"/>
</dbReference>
<evidence type="ECO:0000256" key="3">
    <source>
        <dbReference type="ARBA" id="ARBA00022737"/>
    </source>
</evidence>
<dbReference type="PROSITE" id="PS50082">
    <property type="entry name" value="WD_REPEATS_2"/>
    <property type="match status" value="1"/>
</dbReference>
<dbReference type="Gene3D" id="2.130.10.10">
    <property type="entry name" value="YVTN repeat-like/Quinoprotein amine dehydrogenase"/>
    <property type="match status" value="1"/>
</dbReference>
<accession>A0ABD3H3C2</accession>
<dbReference type="SMART" id="SM00320">
    <property type="entry name" value="WD40"/>
    <property type="match status" value="6"/>
</dbReference>
<dbReference type="InterPro" id="IPR004083">
    <property type="entry name" value="Raptor"/>
</dbReference>
<evidence type="ECO:0000313" key="7">
    <source>
        <dbReference type="EMBL" id="KAL3685888.1"/>
    </source>
</evidence>
<evidence type="ECO:0000259" key="6">
    <source>
        <dbReference type="SMART" id="SM01302"/>
    </source>
</evidence>
<feature type="compositionally biased region" description="Basic and acidic residues" evidence="5">
    <location>
        <begin position="33"/>
        <end position="47"/>
    </location>
</feature>
<feature type="domain" description="Raptor N-terminal CASPase-like" evidence="6">
    <location>
        <begin position="100"/>
        <end position="253"/>
    </location>
</feature>
<feature type="repeat" description="WD" evidence="4">
    <location>
        <begin position="1143"/>
        <end position="1160"/>
    </location>
</feature>
<dbReference type="InterPro" id="IPR036322">
    <property type="entry name" value="WD40_repeat_dom_sf"/>
</dbReference>
<dbReference type="PANTHER" id="PTHR12848:SF16">
    <property type="entry name" value="REGULATORY-ASSOCIATED PROTEIN OF MTOR"/>
    <property type="match status" value="1"/>
</dbReference>
<evidence type="ECO:0000256" key="1">
    <source>
        <dbReference type="ARBA" id="ARBA00009257"/>
    </source>
</evidence>
<dbReference type="InterPro" id="IPR001680">
    <property type="entry name" value="WD40_rpt"/>
</dbReference>
<evidence type="ECO:0000256" key="2">
    <source>
        <dbReference type="ARBA" id="ARBA00022574"/>
    </source>
</evidence>
<dbReference type="SMART" id="SM01302">
    <property type="entry name" value="Raptor_N"/>
    <property type="match status" value="1"/>
</dbReference>
<dbReference type="Gene3D" id="1.25.10.10">
    <property type="entry name" value="Leucine-rich Repeat Variant"/>
    <property type="match status" value="1"/>
</dbReference>
<dbReference type="EMBL" id="JBJQOH010000006">
    <property type="protein sequence ID" value="KAL3685888.1"/>
    <property type="molecule type" value="Genomic_DNA"/>
</dbReference>
<name>A0ABD3H3C2_9MARC</name>
<dbReference type="InterPro" id="IPR015943">
    <property type="entry name" value="WD40/YVTN_repeat-like_dom_sf"/>
</dbReference>
<dbReference type="Pfam" id="PF00400">
    <property type="entry name" value="WD40"/>
    <property type="match status" value="2"/>
</dbReference>
<proteinExistence type="inferred from homology"/>
<feature type="region of interest" description="Disordered" evidence="5">
    <location>
        <begin position="31"/>
        <end position="57"/>
    </location>
</feature>
<evidence type="ECO:0000256" key="5">
    <source>
        <dbReference type="SAM" id="MobiDB-lite"/>
    </source>
</evidence>
<keyword evidence="2 4" id="KW-0853">WD repeat</keyword>
<sequence length="1400" mass="153130">MALGDAVLFRQRSMEGMAGGHLGAQLPLVSESHSMEELSRRTGARGDEAEEPAPQQEGENIAYLPYNLYLCDLRHDAGETANSLGPAETGLVSKWRMKDRMKTGCVALVLCLNIGVDPPDVIKISPCPRMECWIDPSSMLPQKALEAIGKNLQVQYERWQPRARYKLQLDPTVEEVRRLCSHCRKSAKNERVLFHYNGHGVPRPTVNGEIWLFNKSYTQYIPLSVYELESWLGTPSIYVFDCSAAGMIINAFCDRPDYSAGSSSGHAGAAMKDCILLAACGAHEILPQNSELPADVFTSCLTTPIKIALRWFCPRSLLKDTLDPDLIDRIPGRQNDRKTPLGELNWIFTAITDTIAWNVLPRDLFQRLFRQDLLVASLFRNFLLAERIMRAANCSPQSYPALPPTHQHPMWHAWDMAAEICLSQLPALLNDPNLEFQPSPFFTEQLTAFEVWLEHGSSRKNPPEQLPIVLQVLLSQSHRFRALVLLGRFLDMGAWAVDLALSVGIFPYVLKLLQTTATELRQILVFIWTKILALDKSCQVDLVKDGGHQYFIKFLDSDDVCAEQRAMAAFVLAVIADGHPRGQLACIQAGLVNICLTRLKFDPSSESPPEPLLVQWLCLCLGKLWDGAPEGQAAYRDNARAILTDLLHEPQPEVRASALYALGSLVRVHSEVGVSAESGCVEDEEDEDGLTAEREIARSLLKIPYDGSPLVRAELAIALARLACGHNRLFRAAAAAYLKPPSSSMMSPTFAASRNSSFGYTQQLAFAGSSIMDQSAGLRVGLEGTTPPRPLRPVMSSGSLPSSIPSSSNLHVSGSPSELGYSEESRSLGNGPASNGVSRTWRPRTEESGLYVQCVAAVYALARDPSPRVASLGRQILRSVGVDFMVKPLRTNSGPGHVRNASVPALPPTPLPSGLVRSTSWVASTSGNLTSTFRTPPPSPPSRPNFLTSPMGIRRVSSMEQFTSTASSPRDIGRLPLRISGEIGIATTSPVPRSVSSTGLVDGSGAPAGLASVSMEATVPTSSLYSWSCGHFSRPLLEPVQEDEDEVLARRDERERMALDGMSKCQHSTVSKVSDQIASWDTDSEMGTKAVLLHPFMPLVCIADEKETIRIWNYEEGQIVNTFDNHNAPDKGVSRLCLLNELDDSLLLVASSDGSVRVWENYTQKDNQRLATAWQTIQGHKPGSRSINAVVDWQQMTGLLYASGEISSIVVWDLDREQQAYNIVSQSDSCTSAMSASQVQGGRLATGYGDGFVRIYDIRIRGMLVSAMKAHSNRVVGIDFQPGTDSQKIVSASQGGDIKFLDTRNNSGPYLSIDAHKGHLTSLAVHRHAPVLASGSAKQFIKVFSTSGDQLSMVRYHNSFLGQRIGPVSCLHFHPYNVLLGAGATDSIVSIYAGESHHAR</sequence>
<dbReference type="SUPFAM" id="SSF50978">
    <property type="entry name" value="WD40 repeat-like"/>
    <property type="match status" value="1"/>
</dbReference>
<dbReference type="FunFam" id="1.25.10.10:FF:000145">
    <property type="entry name" value="Regulatory-associated protein of TOR 1"/>
    <property type="match status" value="1"/>
</dbReference>
<dbReference type="PRINTS" id="PR01547">
    <property type="entry name" value="YEAST176DUF"/>
</dbReference>
<keyword evidence="3" id="KW-0677">Repeat</keyword>
<dbReference type="InterPro" id="IPR029347">
    <property type="entry name" value="Raptor_N"/>
</dbReference>
<comment type="similarity">
    <text evidence="1">Belongs to the WD repeat RAPTOR family.</text>
</comment>
<dbReference type="Proteomes" id="UP001633002">
    <property type="component" value="Unassembled WGS sequence"/>
</dbReference>
<reference evidence="7 8" key="1">
    <citation type="submission" date="2024-09" db="EMBL/GenBank/DDBJ databases">
        <title>Chromosome-scale assembly of Riccia sorocarpa.</title>
        <authorList>
            <person name="Paukszto L."/>
        </authorList>
    </citation>
    <scope>NUCLEOTIDE SEQUENCE [LARGE SCALE GENOMIC DNA]</scope>
    <source>
        <strain evidence="7">LP-2024</strain>
        <tissue evidence="7">Aerial parts of the thallus</tissue>
    </source>
</reference>
<feature type="region of interest" description="Disordered" evidence="5">
    <location>
        <begin position="780"/>
        <end position="841"/>
    </location>
</feature>